<dbReference type="InterPro" id="IPR004821">
    <property type="entry name" value="Cyt_trans-like"/>
</dbReference>
<evidence type="ECO:0000256" key="13">
    <source>
        <dbReference type="ARBA" id="ARBA00047428"/>
    </source>
</evidence>
<dbReference type="EMBL" id="UOFT01000076">
    <property type="protein sequence ID" value="VAW99184.1"/>
    <property type="molecule type" value="Genomic_DNA"/>
</dbReference>
<name>A0A3B1AYQ4_9ZZZZ</name>
<dbReference type="InterPro" id="IPR011611">
    <property type="entry name" value="PfkB_dom"/>
</dbReference>
<evidence type="ECO:0000256" key="4">
    <source>
        <dbReference type="ARBA" id="ARBA00011738"/>
    </source>
</evidence>
<evidence type="ECO:0000256" key="7">
    <source>
        <dbReference type="ARBA" id="ARBA00022695"/>
    </source>
</evidence>
<feature type="domain" description="Carbohydrate kinase PfkB" evidence="14">
    <location>
        <begin position="12"/>
        <end position="303"/>
    </location>
</feature>
<keyword evidence="12" id="KW-0119">Carbohydrate metabolism</keyword>
<dbReference type="HAMAP" id="MF_01603">
    <property type="entry name" value="HldE"/>
    <property type="match status" value="1"/>
</dbReference>
<organism evidence="16">
    <name type="scientific">hydrothermal vent metagenome</name>
    <dbReference type="NCBI Taxonomy" id="652676"/>
    <lineage>
        <taxon>unclassified sequences</taxon>
        <taxon>metagenomes</taxon>
        <taxon>ecological metagenomes</taxon>
    </lineage>
</organism>
<dbReference type="NCBIfam" id="TIGR02198">
    <property type="entry name" value="rfaE_dom_I"/>
    <property type="match status" value="1"/>
</dbReference>
<gene>
    <name evidence="16" type="ORF">MNBD_GAMMA23-1483</name>
</gene>
<dbReference type="GO" id="GO:0016773">
    <property type="term" value="F:phosphotransferase activity, alcohol group as acceptor"/>
    <property type="evidence" value="ECO:0007669"/>
    <property type="project" value="InterPro"/>
</dbReference>
<evidence type="ECO:0000256" key="10">
    <source>
        <dbReference type="ARBA" id="ARBA00022840"/>
    </source>
</evidence>
<comment type="pathway">
    <text evidence="3">Bacterial outer membrane biogenesis; LPS core biosynthesis.</text>
</comment>
<evidence type="ECO:0000256" key="11">
    <source>
        <dbReference type="ARBA" id="ARBA00023268"/>
    </source>
</evidence>
<dbReference type="NCBIfam" id="TIGR02199">
    <property type="entry name" value="rfaE_dom_II"/>
    <property type="match status" value="1"/>
</dbReference>
<evidence type="ECO:0000256" key="5">
    <source>
        <dbReference type="ARBA" id="ARBA00012519"/>
    </source>
</evidence>
<comment type="function">
    <text evidence="2">Catalyzes the ADP transfer from ATP to D-glycero-beta-D-manno-heptose 1-phosphate, yielding ADP-D-glycero-beta-D-manno-heptose.</text>
</comment>
<dbReference type="PROSITE" id="PS00583">
    <property type="entry name" value="PFKB_KINASES_1"/>
    <property type="match status" value="1"/>
</dbReference>
<keyword evidence="6 16" id="KW-0808">Transferase</keyword>
<dbReference type="Pfam" id="PF01467">
    <property type="entry name" value="CTP_transf_like"/>
    <property type="match status" value="1"/>
</dbReference>
<dbReference type="GO" id="GO:0033785">
    <property type="term" value="F:heptose 7-phosphate kinase activity"/>
    <property type="evidence" value="ECO:0007669"/>
    <property type="project" value="TreeGrafter"/>
</dbReference>
<dbReference type="GO" id="GO:0033786">
    <property type="term" value="F:heptose-1-phosphate adenylyltransferase activity"/>
    <property type="evidence" value="ECO:0007669"/>
    <property type="project" value="TreeGrafter"/>
</dbReference>
<evidence type="ECO:0000256" key="12">
    <source>
        <dbReference type="ARBA" id="ARBA00023277"/>
    </source>
</evidence>
<evidence type="ECO:0000259" key="14">
    <source>
        <dbReference type="Pfam" id="PF00294"/>
    </source>
</evidence>
<dbReference type="CDD" id="cd01172">
    <property type="entry name" value="RfaE_like"/>
    <property type="match status" value="1"/>
</dbReference>
<dbReference type="GO" id="GO:0005829">
    <property type="term" value="C:cytosol"/>
    <property type="evidence" value="ECO:0007669"/>
    <property type="project" value="TreeGrafter"/>
</dbReference>
<keyword evidence="11" id="KW-0511">Multifunctional enzyme</keyword>
<protein>
    <recommendedName>
        <fullName evidence="5">D-glycero-beta-D-manno-heptose 1-phosphate adenylyltransferase</fullName>
        <ecNumber evidence="5">2.7.7.70</ecNumber>
    </recommendedName>
</protein>
<dbReference type="Gene3D" id="3.40.50.620">
    <property type="entry name" value="HUPs"/>
    <property type="match status" value="1"/>
</dbReference>
<feature type="domain" description="Cytidyltransferase-like" evidence="15">
    <location>
        <begin position="344"/>
        <end position="439"/>
    </location>
</feature>
<dbReference type="PANTHER" id="PTHR46969">
    <property type="entry name" value="BIFUNCTIONAL PROTEIN HLDE"/>
    <property type="match status" value="1"/>
</dbReference>
<dbReference type="Pfam" id="PF00294">
    <property type="entry name" value="PfkB"/>
    <property type="match status" value="1"/>
</dbReference>
<comment type="function">
    <text evidence="1">Catalyzes the phosphorylation of D-glycero-D-manno-heptose 7-phosphate at the C-1 position to selectively form D-glycero-beta-D-manno-heptose-1,7-bisphosphate.</text>
</comment>
<keyword evidence="9 16" id="KW-0418">Kinase</keyword>
<comment type="catalytic activity">
    <reaction evidence="13">
        <text>D-glycero-beta-D-manno-heptose 1-phosphate + ATP + H(+) = ADP-D-glycero-beta-D-manno-heptose + diphosphate</text>
        <dbReference type="Rhea" id="RHEA:27465"/>
        <dbReference type="ChEBI" id="CHEBI:15378"/>
        <dbReference type="ChEBI" id="CHEBI:30616"/>
        <dbReference type="ChEBI" id="CHEBI:33019"/>
        <dbReference type="ChEBI" id="CHEBI:59967"/>
        <dbReference type="ChEBI" id="CHEBI:61593"/>
        <dbReference type="EC" id="2.7.7.70"/>
    </reaction>
</comment>
<dbReference type="InterPro" id="IPR011913">
    <property type="entry name" value="RfaE_dom_I"/>
</dbReference>
<evidence type="ECO:0000256" key="8">
    <source>
        <dbReference type="ARBA" id="ARBA00022741"/>
    </source>
</evidence>
<keyword evidence="7" id="KW-0548">Nucleotidyltransferase</keyword>
<dbReference type="PANTHER" id="PTHR46969:SF1">
    <property type="entry name" value="BIFUNCTIONAL PROTEIN HLDE"/>
    <property type="match status" value="1"/>
</dbReference>
<proteinExistence type="inferred from homology"/>
<dbReference type="GO" id="GO:0005524">
    <property type="term" value="F:ATP binding"/>
    <property type="evidence" value="ECO:0007669"/>
    <property type="project" value="UniProtKB-KW"/>
</dbReference>
<accession>A0A3B1AYQ4</accession>
<keyword evidence="8" id="KW-0547">Nucleotide-binding</keyword>
<dbReference type="InterPro" id="IPR002173">
    <property type="entry name" value="Carboh/pur_kinase_PfkB_CS"/>
</dbReference>
<evidence type="ECO:0000313" key="16">
    <source>
        <dbReference type="EMBL" id="VAW99184.1"/>
    </source>
</evidence>
<dbReference type="InterPro" id="IPR011914">
    <property type="entry name" value="RfaE_dom_II"/>
</dbReference>
<dbReference type="InterPro" id="IPR014729">
    <property type="entry name" value="Rossmann-like_a/b/a_fold"/>
</dbReference>
<evidence type="ECO:0000256" key="6">
    <source>
        <dbReference type="ARBA" id="ARBA00022679"/>
    </source>
</evidence>
<evidence type="ECO:0000256" key="3">
    <source>
        <dbReference type="ARBA" id="ARBA00004713"/>
    </source>
</evidence>
<dbReference type="AlphaFoldDB" id="A0A3B1AYQ4"/>
<dbReference type="UniPathway" id="UPA00958"/>
<reference evidence="16" key="1">
    <citation type="submission" date="2018-06" db="EMBL/GenBank/DDBJ databases">
        <authorList>
            <person name="Zhirakovskaya E."/>
        </authorList>
    </citation>
    <scope>NUCLEOTIDE SEQUENCE</scope>
</reference>
<dbReference type="GO" id="GO:0009244">
    <property type="term" value="P:lipopolysaccharide core region biosynthetic process"/>
    <property type="evidence" value="ECO:0007669"/>
    <property type="project" value="UniProtKB-UniPathway"/>
</dbReference>
<dbReference type="FunFam" id="3.40.1190.20:FF:000002">
    <property type="entry name" value="Bifunctional protein HldE"/>
    <property type="match status" value="1"/>
</dbReference>
<dbReference type="EC" id="2.7.7.70" evidence="5"/>
<sequence length="478" mass="51805">MISEIPQFGSARVLVLGDVMLDRYWMGETSRISPEAPVPVVKVGDIEERAGGAGNVAINIAALGANATVVGLTGEDDAANSLLNLMQQAGVTPHFSKDLKHATVTKLRILSRNQQLIRLDFEDGFPHHNNEQLLEIFSQQVQQAGAVILSDYGKGTLQDCQSFIQQAAQHQIPVLVDPKGSDFSKYKGATLITPNLSEFEQVVGHCKTEKDIVDKGSVLLEELNLSALLITRSEKGMTLLQRGKDALHLPTRAREVYDVTGAGDTVISVLAASLAAGVDLAEATMLSNLAAGVVVNKIGTATVSQEELKQAMRQTHSVQRGVMDEDEMLQLARQAQSCGEKIVMTNGCFDILHTGHVAYLEEAALLGERLIVAVNDDASIKRLKGEDRPVNPMEKRMRMLAALECVDWVVPFYEDTPTRLICKLSPDILVKGGDNKVDDIPGGDCVREAGGEVRVLIYVDGVSTTEIISSIRETENKD</sequence>
<evidence type="ECO:0000256" key="1">
    <source>
        <dbReference type="ARBA" id="ARBA00002319"/>
    </source>
</evidence>
<evidence type="ECO:0000259" key="15">
    <source>
        <dbReference type="Pfam" id="PF01467"/>
    </source>
</evidence>
<dbReference type="NCBIfam" id="TIGR00125">
    <property type="entry name" value="cyt_tran_rel"/>
    <property type="match status" value="1"/>
</dbReference>
<dbReference type="SUPFAM" id="SSF53613">
    <property type="entry name" value="Ribokinase-like"/>
    <property type="match status" value="1"/>
</dbReference>
<dbReference type="InterPro" id="IPR029056">
    <property type="entry name" value="Ribokinase-like"/>
</dbReference>
<evidence type="ECO:0000256" key="9">
    <source>
        <dbReference type="ARBA" id="ARBA00022777"/>
    </source>
</evidence>
<dbReference type="SUPFAM" id="SSF52374">
    <property type="entry name" value="Nucleotidylyl transferase"/>
    <property type="match status" value="1"/>
</dbReference>
<dbReference type="FunFam" id="3.40.50.620:FF:000028">
    <property type="entry name" value="Bifunctional protein HldE"/>
    <property type="match status" value="1"/>
</dbReference>
<evidence type="ECO:0000256" key="2">
    <source>
        <dbReference type="ARBA" id="ARBA00003753"/>
    </source>
</evidence>
<dbReference type="InterPro" id="IPR023030">
    <property type="entry name" value="Bifunc_HldE"/>
</dbReference>
<dbReference type="Gene3D" id="3.40.1190.20">
    <property type="match status" value="1"/>
</dbReference>
<comment type="subunit">
    <text evidence="4">Homodimer.</text>
</comment>
<dbReference type="NCBIfam" id="NF008454">
    <property type="entry name" value="PRK11316.1"/>
    <property type="match status" value="1"/>
</dbReference>
<keyword evidence="10" id="KW-0067">ATP-binding</keyword>